<sequence length="917" mass="103432">MKKSTTEIIRGPSLGLNLNISTSSHTLKTNNSLSTFGDVSKAFDLLYLHVSPVPKPFIGYHSLKNVVSKNLQVSNIDLTTESSTKPFNNINQLLHTTTRSTPYLLPNTETVNSSFESSGTQSSSSRGSTSDIIQIIKEKHAQLKTSHNSETLFNTQSTIKDKRKETFLEEESVVKDSHQNLKKTTSNKEALTCSTDDTLSKDQHLKSVMKNQEDQRSVQIVLEKCDAQLSKGVNCLSDKIIRTHTKQRQSSLPKTKKEDDFKMSSKVNDDNVLTDWIIKPVPGCRGVCVEGQKVGMQDYWHSTAIAEVRKPKVVVTTTGSVYKLKGKINKLCTIDNGFTQEIAEAFAAGFPKNWRELIQEYFISIEKSISFHEEVPIKMKKFGRKSSPLADKKTNSEDIIGKTIMTKHGLIQQHINVTDMVVTRSGRVSLPPLAKWVGQYYVKDPKSNAIKVGFNTKTAEKFIMSQTQNILKMPKSQQKKIFHKSLSNSLNSPTSLSPQSQENINRTFPDATAQVRTNKEKPQEKRLSSDQHKQNSQSEELLLKDVSQVQHIKPAKKTNRKEASAKEEKMNSEKDDKEVPKKGKRGRKKKVSMPDNFLSKENVGMEKSGRIPKVATTKTVSPDLSDKHQAVKSKKRKCPNSTVQQDVASKKVRVDDEKKDNAWSESETQLFHQALQKISSDESCYWNKVSEFVGTRSDLECQEFHANYLETLPRSKGNHTKKKKEQQLKVKKRQKGEPIRGGKGTLKRKKDLRAFLDEQNEGYEDDLFESTPMVKKITKSCLNFDFSKNDSELFGPNHKFFTPVAGRSGLDTPGTRIRASIASVRKEPMDSVDLMEDTPISSKIHKADVVIKKINDRKKKVVPVPASDKMETTSTVDLEWSALPVKSLFTPEAKPSISIDKDDDDEGKHLYYWDDDD</sequence>
<feature type="compositionally biased region" description="Basic residues" evidence="1">
    <location>
        <begin position="582"/>
        <end position="591"/>
    </location>
</feature>
<dbReference type="PANTHER" id="PTHR16124">
    <property type="entry name" value="MIS18-BINDING PROTEIN 1"/>
    <property type="match status" value="1"/>
</dbReference>
<dbReference type="InterPro" id="IPR015216">
    <property type="entry name" value="SANTA"/>
</dbReference>
<keyword evidence="4" id="KW-1185">Reference proteome</keyword>
<dbReference type="AlphaFoldDB" id="A0AAD8F1B0"/>
<dbReference type="GO" id="GO:0000775">
    <property type="term" value="C:chromosome, centromeric region"/>
    <property type="evidence" value="ECO:0007669"/>
    <property type="project" value="TreeGrafter"/>
</dbReference>
<gene>
    <name evidence="3" type="ORF">Bpfe_023581</name>
</gene>
<feature type="compositionally biased region" description="Basic and acidic residues" evidence="1">
    <location>
        <begin position="648"/>
        <end position="662"/>
    </location>
</feature>
<reference evidence="3" key="1">
    <citation type="journal article" date="2023" name="PLoS Negl. Trop. Dis.">
        <title>A genome sequence for Biomphalaria pfeifferi, the major vector snail for the human-infecting parasite Schistosoma mansoni.</title>
        <authorList>
            <person name="Bu L."/>
            <person name="Lu L."/>
            <person name="Laidemitt M.R."/>
            <person name="Zhang S.M."/>
            <person name="Mutuku M."/>
            <person name="Mkoji G."/>
            <person name="Steinauer M."/>
            <person name="Loker E.S."/>
        </authorList>
    </citation>
    <scope>NUCLEOTIDE SEQUENCE</scope>
    <source>
        <strain evidence="3">KasaAsao</strain>
    </source>
</reference>
<feature type="compositionally biased region" description="Basic and acidic residues" evidence="1">
    <location>
        <begin position="906"/>
        <end position="917"/>
    </location>
</feature>
<dbReference type="CDD" id="cd00167">
    <property type="entry name" value="SANT"/>
    <property type="match status" value="1"/>
</dbReference>
<organism evidence="3 4">
    <name type="scientific">Biomphalaria pfeifferi</name>
    <name type="common">Bloodfluke planorb</name>
    <name type="synonym">Freshwater snail</name>
    <dbReference type="NCBI Taxonomy" id="112525"/>
    <lineage>
        <taxon>Eukaryota</taxon>
        <taxon>Metazoa</taxon>
        <taxon>Spiralia</taxon>
        <taxon>Lophotrochozoa</taxon>
        <taxon>Mollusca</taxon>
        <taxon>Gastropoda</taxon>
        <taxon>Heterobranchia</taxon>
        <taxon>Euthyneura</taxon>
        <taxon>Panpulmonata</taxon>
        <taxon>Hygrophila</taxon>
        <taxon>Lymnaeoidea</taxon>
        <taxon>Planorbidae</taxon>
        <taxon>Biomphalaria</taxon>
    </lineage>
</organism>
<feature type="region of interest" description="Disordered" evidence="1">
    <location>
        <begin position="104"/>
        <end position="129"/>
    </location>
</feature>
<dbReference type="Proteomes" id="UP001233172">
    <property type="component" value="Unassembled WGS sequence"/>
</dbReference>
<dbReference type="Gene3D" id="1.10.10.60">
    <property type="entry name" value="Homeodomain-like"/>
    <property type="match status" value="1"/>
</dbReference>
<dbReference type="PANTHER" id="PTHR16124:SF3">
    <property type="entry name" value="MIS18-BINDING PROTEIN 1"/>
    <property type="match status" value="1"/>
</dbReference>
<feature type="region of interest" description="Disordered" evidence="1">
    <location>
        <begin position="894"/>
        <end position="917"/>
    </location>
</feature>
<feature type="compositionally biased region" description="Basic residues" evidence="1">
    <location>
        <begin position="716"/>
        <end position="734"/>
    </location>
</feature>
<dbReference type="InterPro" id="IPR039110">
    <property type="entry name" value="KNL2-like"/>
</dbReference>
<feature type="compositionally biased region" description="Basic and acidic residues" evidence="1">
    <location>
        <begin position="517"/>
        <end position="533"/>
    </location>
</feature>
<dbReference type="InterPro" id="IPR009057">
    <property type="entry name" value="Homeodomain-like_sf"/>
</dbReference>
<feature type="compositionally biased region" description="Low complexity" evidence="1">
    <location>
        <begin position="113"/>
        <end position="129"/>
    </location>
</feature>
<name>A0AAD8F1B0_BIOPF</name>
<evidence type="ECO:0000259" key="2">
    <source>
        <dbReference type="PROSITE" id="PS50090"/>
    </source>
</evidence>
<feature type="region of interest" description="Disordered" evidence="1">
    <location>
        <begin position="712"/>
        <end position="744"/>
    </location>
</feature>
<evidence type="ECO:0000313" key="3">
    <source>
        <dbReference type="EMBL" id="KAK0047013.1"/>
    </source>
</evidence>
<evidence type="ECO:0000313" key="4">
    <source>
        <dbReference type="Proteomes" id="UP001233172"/>
    </source>
</evidence>
<dbReference type="Pfam" id="PF09133">
    <property type="entry name" value="SANTA"/>
    <property type="match status" value="1"/>
</dbReference>
<dbReference type="SMART" id="SM00717">
    <property type="entry name" value="SANT"/>
    <property type="match status" value="1"/>
</dbReference>
<accession>A0AAD8F1B0</accession>
<protein>
    <submittedName>
        <fullName evidence="3">Mis18-binding protein 1-like isoform X1</fullName>
    </submittedName>
</protein>
<dbReference type="InterPro" id="IPR001005">
    <property type="entry name" value="SANT/Myb"/>
</dbReference>
<dbReference type="PROSITE" id="PS50090">
    <property type="entry name" value="MYB_LIKE"/>
    <property type="match status" value="1"/>
</dbReference>
<dbReference type="EMBL" id="JASAOG010000157">
    <property type="protein sequence ID" value="KAK0047013.1"/>
    <property type="molecule type" value="Genomic_DNA"/>
</dbReference>
<dbReference type="Pfam" id="PF00249">
    <property type="entry name" value="Myb_DNA-binding"/>
    <property type="match status" value="1"/>
</dbReference>
<evidence type="ECO:0000256" key="1">
    <source>
        <dbReference type="SAM" id="MobiDB-lite"/>
    </source>
</evidence>
<proteinExistence type="predicted"/>
<feature type="domain" description="Myb-like" evidence="2">
    <location>
        <begin position="655"/>
        <end position="709"/>
    </location>
</feature>
<comment type="caution">
    <text evidence="3">The sequence shown here is derived from an EMBL/GenBank/DDBJ whole genome shotgun (WGS) entry which is preliminary data.</text>
</comment>
<dbReference type="SUPFAM" id="SSF46689">
    <property type="entry name" value="Homeodomain-like"/>
    <property type="match status" value="1"/>
</dbReference>
<feature type="compositionally biased region" description="Basic and acidic residues" evidence="1">
    <location>
        <begin position="560"/>
        <end position="581"/>
    </location>
</feature>
<feature type="region of interest" description="Disordered" evidence="1">
    <location>
        <begin position="508"/>
        <end position="665"/>
    </location>
</feature>
<reference evidence="3" key="2">
    <citation type="submission" date="2023-04" db="EMBL/GenBank/DDBJ databases">
        <authorList>
            <person name="Bu L."/>
            <person name="Lu L."/>
            <person name="Laidemitt M.R."/>
            <person name="Zhang S.M."/>
            <person name="Mutuku M."/>
            <person name="Mkoji G."/>
            <person name="Steinauer M."/>
            <person name="Loker E.S."/>
        </authorList>
    </citation>
    <scope>NUCLEOTIDE SEQUENCE</scope>
    <source>
        <strain evidence="3">KasaAsao</strain>
        <tissue evidence="3">Whole Snail</tissue>
    </source>
</reference>